<protein>
    <submittedName>
        <fullName evidence="2">Uncharacterized protein</fullName>
    </submittedName>
</protein>
<dbReference type="AlphaFoldDB" id="A0A426X0S0"/>
<feature type="transmembrane region" description="Helical" evidence="1">
    <location>
        <begin position="53"/>
        <end position="72"/>
    </location>
</feature>
<accession>A0A426X0S0</accession>
<reference evidence="2 3" key="1">
    <citation type="journal article" date="2014" name="Agronomy (Basel)">
        <title>A Draft Genome Sequence for Ensete ventricosum, the Drought-Tolerant Tree Against Hunger.</title>
        <authorList>
            <person name="Harrison J."/>
            <person name="Moore K.A."/>
            <person name="Paszkiewicz K."/>
            <person name="Jones T."/>
            <person name="Grant M."/>
            <person name="Ambacheew D."/>
            <person name="Muzemil S."/>
            <person name="Studholme D.J."/>
        </authorList>
    </citation>
    <scope>NUCLEOTIDE SEQUENCE [LARGE SCALE GENOMIC DNA]</scope>
</reference>
<gene>
    <name evidence="2" type="ORF">B296_00050037</name>
</gene>
<dbReference type="Proteomes" id="UP000287651">
    <property type="component" value="Unassembled WGS sequence"/>
</dbReference>
<name>A0A426X0S0_ENSVE</name>
<organism evidence="2 3">
    <name type="scientific">Ensete ventricosum</name>
    <name type="common">Abyssinian banana</name>
    <name type="synonym">Musa ensete</name>
    <dbReference type="NCBI Taxonomy" id="4639"/>
    <lineage>
        <taxon>Eukaryota</taxon>
        <taxon>Viridiplantae</taxon>
        <taxon>Streptophyta</taxon>
        <taxon>Embryophyta</taxon>
        <taxon>Tracheophyta</taxon>
        <taxon>Spermatophyta</taxon>
        <taxon>Magnoliopsida</taxon>
        <taxon>Liliopsida</taxon>
        <taxon>Zingiberales</taxon>
        <taxon>Musaceae</taxon>
        <taxon>Ensete</taxon>
    </lineage>
</organism>
<keyword evidence="1" id="KW-1133">Transmembrane helix</keyword>
<evidence type="ECO:0000256" key="1">
    <source>
        <dbReference type="SAM" id="Phobius"/>
    </source>
</evidence>
<proteinExistence type="predicted"/>
<evidence type="ECO:0000313" key="2">
    <source>
        <dbReference type="EMBL" id="RRT33075.1"/>
    </source>
</evidence>
<keyword evidence="1" id="KW-0812">Transmembrane</keyword>
<keyword evidence="1" id="KW-0472">Membrane</keyword>
<comment type="caution">
    <text evidence="2">The sequence shown here is derived from an EMBL/GenBank/DDBJ whole genome shotgun (WGS) entry which is preliminary data.</text>
</comment>
<evidence type="ECO:0000313" key="3">
    <source>
        <dbReference type="Proteomes" id="UP000287651"/>
    </source>
</evidence>
<sequence length="85" mass="9364">MTSRRNVRFERTTPIWKWQEKMHPMQKVDPATPVVVVVTSSNDLGPAQIRPRCAVIIVVFSSAIGIAIATPIRKALFGPHASITA</sequence>
<dbReference type="EMBL" id="AMZH03029954">
    <property type="protein sequence ID" value="RRT33075.1"/>
    <property type="molecule type" value="Genomic_DNA"/>
</dbReference>